<dbReference type="Pfam" id="PF01381">
    <property type="entry name" value="HTH_3"/>
    <property type="match status" value="1"/>
</dbReference>
<sequence>MTIGQKIKKYREAKNLTQKQVALRAGMSEPAIRNYELGNRTPSAKQIEKIALSLDVSPFAISNPDLDSYIGVMHALFYLEENYGVIPGQIDGEICLRFKDKFSTISTNVEKWLKEYEAVQNASKYDTEKAEAYYEEWKNSYPRLSAQETMKSLREKRDSKK</sequence>
<name>A0A1C7IER2_9FIRM</name>
<evidence type="ECO:0000313" key="3">
    <source>
        <dbReference type="EMBL" id="ANU78196.1"/>
    </source>
</evidence>
<dbReference type="GO" id="GO:0005829">
    <property type="term" value="C:cytosol"/>
    <property type="evidence" value="ECO:0007669"/>
    <property type="project" value="TreeGrafter"/>
</dbReference>
<dbReference type="SMART" id="SM00530">
    <property type="entry name" value="HTH_XRE"/>
    <property type="match status" value="1"/>
</dbReference>
<dbReference type="PANTHER" id="PTHR46797">
    <property type="entry name" value="HTH-TYPE TRANSCRIPTIONAL REGULATOR"/>
    <property type="match status" value="1"/>
</dbReference>
<dbReference type="EMBL" id="CP015405">
    <property type="protein sequence ID" value="ANU78196.1"/>
    <property type="molecule type" value="Genomic_DNA"/>
</dbReference>
<gene>
    <name evidence="3" type="ORF">A4V09_22075</name>
</gene>
<dbReference type="InterPro" id="IPR010982">
    <property type="entry name" value="Lambda_DNA-bd_dom_sf"/>
</dbReference>
<organism evidence="3 4">
    <name type="scientific">Blautia pseudococcoides</name>
    <dbReference type="NCBI Taxonomy" id="1796616"/>
    <lineage>
        <taxon>Bacteria</taxon>
        <taxon>Bacillati</taxon>
        <taxon>Bacillota</taxon>
        <taxon>Clostridia</taxon>
        <taxon>Lachnospirales</taxon>
        <taxon>Lachnospiraceae</taxon>
        <taxon>Blautia</taxon>
    </lineage>
</organism>
<evidence type="ECO:0000259" key="2">
    <source>
        <dbReference type="PROSITE" id="PS50943"/>
    </source>
</evidence>
<dbReference type="Proteomes" id="UP000092574">
    <property type="component" value="Chromosome"/>
</dbReference>
<dbReference type="KEGG" id="byl:A4V09_22075"/>
<keyword evidence="4" id="KW-1185">Reference proteome</keyword>
<evidence type="ECO:0000256" key="1">
    <source>
        <dbReference type="ARBA" id="ARBA00023125"/>
    </source>
</evidence>
<accession>A0A1C7IER2</accession>
<protein>
    <submittedName>
        <fullName evidence="3">Transcriptional regulator</fullName>
    </submittedName>
</protein>
<proteinExistence type="predicted"/>
<dbReference type="GO" id="GO:0003677">
    <property type="term" value="F:DNA binding"/>
    <property type="evidence" value="ECO:0007669"/>
    <property type="project" value="UniProtKB-KW"/>
</dbReference>
<dbReference type="InterPro" id="IPR001387">
    <property type="entry name" value="Cro/C1-type_HTH"/>
</dbReference>
<dbReference type="CDD" id="cd00093">
    <property type="entry name" value="HTH_XRE"/>
    <property type="match status" value="1"/>
</dbReference>
<dbReference type="RefSeq" id="WP_065544281.1">
    <property type="nucleotide sequence ID" value="NZ_CP015405.2"/>
</dbReference>
<dbReference type="PROSITE" id="PS50943">
    <property type="entry name" value="HTH_CROC1"/>
    <property type="match status" value="1"/>
</dbReference>
<dbReference type="STRING" id="1796616.A4V09_22075"/>
<keyword evidence="1" id="KW-0238">DNA-binding</keyword>
<dbReference type="GO" id="GO:0003700">
    <property type="term" value="F:DNA-binding transcription factor activity"/>
    <property type="evidence" value="ECO:0007669"/>
    <property type="project" value="TreeGrafter"/>
</dbReference>
<dbReference type="PANTHER" id="PTHR46797:SF1">
    <property type="entry name" value="METHYLPHOSPHONATE SYNTHASE"/>
    <property type="match status" value="1"/>
</dbReference>
<reference evidence="3" key="1">
    <citation type="submission" date="2017-04" db="EMBL/GenBank/DDBJ databases">
        <title>Complete Genome Sequences of Twelve Strains of a Stable Defined Moderately Diverse Mouse Microbiota 2 (sDMDMm2).</title>
        <authorList>
            <person name="Uchimura Y."/>
            <person name="Wyss M."/>
            <person name="Brugiroux S."/>
            <person name="Limenitakis J.P."/>
            <person name="Stecher B."/>
            <person name="McCoy K.D."/>
            <person name="Macpherson A.J."/>
        </authorList>
    </citation>
    <scope>NUCLEOTIDE SEQUENCE</scope>
    <source>
        <strain evidence="3">YL58</strain>
    </source>
</reference>
<dbReference type="InterPro" id="IPR050807">
    <property type="entry name" value="TransReg_Diox_bact_type"/>
</dbReference>
<dbReference type="SUPFAM" id="SSF47413">
    <property type="entry name" value="lambda repressor-like DNA-binding domains"/>
    <property type="match status" value="1"/>
</dbReference>
<dbReference type="OrthoDB" id="9785138at2"/>
<dbReference type="Gene3D" id="1.10.260.40">
    <property type="entry name" value="lambda repressor-like DNA-binding domains"/>
    <property type="match status" value="1"/>
</dbReference>
<feature type="domain" description="HTH cro/C1-type" evidence="2">
    <location>
        <begin position="7"/>
        <end position="61"/>
    </location>
</feature>
<evidence type="ECO:0000313" key="4">
    <source>
        <dbReference type="Proteomes" id="UP000092574"/>
    </source>
</evidence>
<dbReference type="AlphaFoldDB" id="A0A1C7IER2"/>